<keyword evidence="2" id="KW-1133">Transmembrane helix</keyword>
<accession>A0A9P8MHB3</accession>
<feature type="transmembrane region" description="Helical" evidence="2">
    <location>
        <begin position="213"/>
        <end position="231"/>
    </location>
</feature>
<dbReference type="CDD" id="cd02440">
    <property type="entry name" value="AdoMet_MTases"/>
    <property type="match status" value="1"/>
</dbReference>
<dbReference type="EMBL" id="JACEFI010000001">
    <property type="protein sequence ID" value="KAH0601706.1"/>
    <property type="molecule type" value="Genomic_DNA"/>
</dbReference>
<evidence type="ECO:0000313" key="4">
    <source>
        <dbReference type="Proteomes" id="UP000764110"/>
    </source>
</evidence>
<evidence type="ECO:0000256" key="1">
    <source>
        <dbReference type="SAM" id="MobiDB-lite"/>
    </source>
</evidence>
<dbReference type="SUPFAM" id="SSF53335">
    <property type="entry name" value="S-adenosyl-L-methionine-dependent methyltransferases"/>
    <property type="match status" value="1"/>
</dbReference>
<reference evidence="3 4" key="1">
    <citation type="submission" date="2020-07" db="EMBL/GenBank/DDBJ databases">
        <title>Metarhizium humberi genome.</title>
        <authorList>
            <person name="Lysoe E."/>
        </authorList>
    </citation>
    <scope>NUCLEOTIDE SEQUENCE [LARGE SCALE GENOMIC DNA]</scope>
    <source>
        <strain evidence="3 4">ESALQ1638</strain>
    </source>
</reference>
<dbReference type="InterPro" id="IPR029063">
    <property type="entry name" value="SAM-dependent_MTases_sf"/>
</dbReference>
<feature type="region of interest" description="Disordered" evidence="1">
    <location>
        <begin position="1"/>
        <end position="25"/>
    </location>
</feature>
<dbReference type="Proteomes" id="UP000764110">
    <property type="component" value="Unassembled WGS sequence"/>
</dbReference>
<dbReference type="AlphaFoldDB" id="A0A9P8MHB3"/>
<organism evidence="3 4">
    <name type="scientific">Metarhizium humberi</name>
    <dbReference type="NCBI Taxonomy" id="2596975"/>
    <lineage>
        <taxon>Eukaryota</taxon>
        <taxon>Fungi</taxon>
        <taxon>Dikarya</taxon>
        <taxon>Ascomycota</taxon>
        <taxon>Pezizomycotina</taxon>
        <taxon>Sordariomycetes</taxon>
        <taxon>Hypocreomycetidae</taxon>
        <taxon>Hypocreales</taxon>
        <taxon>Clavicipitaceae</taxon>
        <taxon>Metarhizium</taxon>
    </lineage>
</organism>
<evidence type="ECO:0000256" key="2">
    <source>
        <dbReference type="SAM" id="Phobius"/>
    </source>
</evidence>
<dbReference type="Pfam" id="PF01564">
    <property type="entry name" value="Spermine_synth"/>
    <property type="match status" value="1"/>
</dbReference>
<protein>
    <recommendedName>
        <fullName evidence="5">Spermine/spermidine synthase</fullName>
    </recommendedName>
</protein>
<comment type="caution">
    <text evidence="3">The sequence shown here is derived from an EMBL/GenBank/DDBJ whole genome shotgun (WGS) entry which is preliminary data.</text>
</comment>
<keyword evidence="2" id="KW-0812">Transmembrane</keyword>
<keyword evidence="4" id="KW-1185">Reference proteome</keyword>
<dbReference type="Gene3D" id="3.40.50.150">
    <property type="entry name" value="Vaccinia Virus protein VP39"/>
    <property type="match status" value="1"/>
</dbReference>
<sequence length="609" mass="67298">MARKATARQASAPGANSEDKATGFTPERFEKELQDLADKARSDTFSNRFLGQLNIYIRIILLLAFLALYSHVSQLNLSPVYGSIPSSIWHTKLVMGGCFLGWAGNTFLRDSLPITPAKALPMVAVCIPGLQHFLAAYSQIFGAQWGPVVTESLTLLPLALFTSASVADYWEGARLGMLPNFVADAGPGIGSWALFKFFEGQVGVYLPRIMGRLLVFTRLGFEIVLSVAYMVLSPSKYLIYAAFPFLHTIFLNTHLQSRAATQSLMSSLMTDNWLFIERRESVTGYISVVQSIEEGFRVMRCDHSLLGGEWISHRGGPVSEPVYGVFAMLEAVRLVESAAPVDDKDAKALVIGLGVGTTPSALVSHGINTTVVEMDPVVYEFASKYFDLKENNPPVLQDAVSYTGELATTAPSTYDYIVHDVFTGGAEPIDLFTLEFFQGLHALLKPEGTVAIVSPPHRPFALLNTPNLLTRLPQNYAGDLTLPPPKVIYRTIKQVFPTCRIFREMPPDAESLKTKGMDFTNMVIFCKKSDSSPLSFRRPTTKDFLQSPARREFLGLPNEIPETAMLIGGDEGILRKNETAKLAKWHETSALGHWSLMRTSIPALVWERW</sequence>
<feature type="transmembrane region" description="Helical" evidence="2">
    <location>
        <begin position="89"/>
        <end position="108"/>
    </location>
</feature>
<evidence type="ECO:0008006" key="5">
    <source>
        <dbReference type="Google" id="ProtNLM"/>
    </source>
</evidence>
<keyword evidence="2" id="KW-0472">Membrane</keyword>
<name>A0A9P8MHB3_9HYPO</name>
<gene>
    <name evidence="3" type="ORF">MHUMG1_00585</name>
</gene>
<dbReference type="NCBIfam" id="NF037959">
    <property type="entry name" value="MFS_SpdSyn"/>
    <property type="match status" value="1"/>
</dbReference>
<evidence type="ECO:0000313" key="3">
    <source>
        <dbReference type="EMBL" id="KAH0601706.1"/>
    </source>
</evidence>
<proteinExistence type="predicted"/>
<feature type="transmembrane region" description="Helical" evidence="2">
    <location>
        <begin position="49"/>
        <end position="69"/>
    </location>
</feature>